<sequence length="499" mass="54663">MFQVMAETSVKVYYGNTIMLPDVARVLACLHEKDVRFELVNMSKGAKQLLPMDFFKLQEKALKRVPGPAFEDGSKVLFESRAICRHLSDKYSQQGNTALLGRDPLERASIEQWLRSEEHSFDPSSWTLFFHLAVAPYVDPAEEEDRSDLIQECERKLSDVLDVYNQRLGESKYLAGNDFSMADLSHLPNSHYLANSKEWSYLFSSRKHVRKWWKKISERNSWVKTVKIIDQLPVLAGKPSLCSTKTLIPPLPRPSQITTKSASPVPKQEAGEDLEKKDQKTAQQTSSADVGTPKVLSGEETPAVKGTDTFVSWQRSIKSVPSIPKQEAGGDSKKKDQKNAPPAATADVGTTKVLSGEETPVIKGTDTFVPWKRSIKSVPSTPKQEAGGDSEKKDQKTVEPEATADTTKAPTGGEKTVKKGTTESVPPAQKLEVEGDLEKKNQTLKPAISAGAARAAKVPTGDEKSVEKAREIDPSPPSPDPSSLSNGGKLPEPPSGISS</sequence>
<dbReference type="FunFam" id="1.20.1050.10:FF:000004">
    <property type="entry name" value="Glutathione S-transferase F2"/>
    <property type="match status" value="1"/>
</dbReference>
<dbReference type="PANTHER" id="PTHR43900:SF96">
    <property type="entry name" value="GLUTATHIONE TRANSFERASE"/>
    <property type="match status" value="1"/>
</dbReference>
<evidence type="ECO:0000256" key="2">
    <source>
        <dbReference type="ARBA" id="ARBA00012452"/>
    </source>
</evidence>
<feature type="compositionally biased region" description="Basic and acidic residues" evidence="5">
    <location>
        <begin position="431"/>
        <end position="441"/>
    </location>
</feature>
<dbReference type="InterPro" id="IPR040079">
    <property type="entry name" value="Glutathione_S-Trfase"/>
</dbReference>
<evidence type="ECO:0000256" key="1">
    <source>
        <dbReference type="ARBA" id="ARBA00010128"/>
    </source>
</evidence>
<feature type="compositionally biased region" description="Basic and acidic residues" evidence="5">
    <location>
        <begin position="269"/>
        <end position="280"/>
    </location>
</feature>
<evidence type="ECO:0000256" key="5">
    <source>
        <dbReference type="SAM" id="MobiDB-lite"/>
    </source>
</evidence>
<dbReference type="InterPro" id="IPR036249">
    <property type="entry name" value="Thioredoxin-like_sf"/>
</dbReference>
<protein>
    <recommendedName>
        <fullName evidence="2">glutathione transferase</fullName>
        <ecNumber evidence="2">2.5.1.18</ecNumber>
    </recommendedName>
</protein>
<dbReference type="EC" id="2.5.1.18" evidence="2"/>
<dbReference type="GO" id="GO:0009636">
    <property type="term" value="P:response to toxic substance"/>
    <property type="evidence" value="ECO:0007669"/>
    <property type="project" value="UniProtKB-ARBA"/>
</dbReference>
<dbReference type="AlphaFoldDB" id="A0A0K9NSQ9"/>
<dbReference type="InterPro" id="IPR034347">
    <property type="entry name" value="GST_Phi_C"/>
</dbReference>
<name>A0A0K9NSQ9_ZOSMR</name>
<dbReference type="Pfam" id="PF00043">
    <property type="entry name" value="GST_C"/>
    <property type="match status" value="1"/>
</dbReference>
<feature type="compositionally biased region" description="Basic and acidic residues" evidence="5">
    <location>
        <begin position="389"/>
        <end position="399"/>
    </location>
</feature>
<dbReference type="Proteomes" id="UP000036987">
    <property type="component" value="Unassembled WGS sequence"/>
</dbReference>
<evidence type="ECO:0000259" key="7">
    <source>
        <dbReference type="PROSITE" id="PS50405"/>
    </source>
</evidence>
<dbReference type="EMBL" id="LFYR01001757">
    <property type="protein sequence ID" value="KMZ59618.1"/>
    <property type="molecule type" value="Genomic_DNA"/>
</dbReference>
<organism evidence="8 9">
    <name type="scientific">Zostera marina</name>
    <name type="common">Eelgrass</name>
    <dbReference type="NCBI Taxonomy" id="29655"/>
    <lineage>
        <taxon>Eukaryota</taxon>
        <taxon>Viridiplantae</taxon>
        <taxon>Streptophyta</taxon>
        <taxon>Embryophyta</taxon>
        <taxon>Tracheophyta</taxon>
        <taxon>Spermatophyta</taxon>
        <taxon>Magnoliopsida</taxon>
        <taxon>Liliopsida</taxon>
        <taxon>Zosteraceae</taxon>
        <taxon>Zostera</taxon>
    </lineage>
</organism>
<dbReference type="Gene3D" id="3.40.30.10">
    <property type="entry name" value="Glutaredoxin"/>
    <property type="match status" value="1"/>
</dbReference>
<evidence type="ECO:0000256" key="3">
    <source>
        <dbReference type="ARBA" id="ARBA00022679"/>
    </source>
</evidence>
<dbReference type="PROSITE" id="PS50404">
    <property type="entry name" value="GST_NTER"/>
    <property type="match status" value="1"/>
</dbReference>
<gene>
    <name evidence="8" type="ORF">ZOSMA_66G00380</name>
</gene>
<proteinExistence type="inferred from homology"/>
<feature type="domain" description="GST C-terminal" evidence="7">
    <location>
        <begin position="103"/>
        <end position="240"/>
    </location>
</feature>
<feature type="compositionally biased region" description="Polar residues" evidence="5">
    <location>
        <begin position="309"/>
        <end position="319"/>
    </location>
</feature>
<reference evidence="9" key="1">
    <citation type="journal article" date="2016" name="Nature">
        <title>The genome of the seagrass Zostera marina reveals angiosperm adaptation to the sea.</title>
        <authorList>
            <person name="Olsen J.L."/>
            <person name="Rouze P."/>
            <person name="Verhelst B."/>
            <person name="Lin Y.-C."/>
            <person name="Bayer T."/>
            <person name="Collen J."/>
            <person name="Dattolo E."/>
            <person name="De Paoli E."/>
            <person name="Dittami S."/>
            <person name="Maumus F."/>
            <person name="Michel G."/>
            <person name="Kersting A."/>
            <person name="Lauritano C."/>
            <person name="Lohaus R."/>
            <person name="Toepel M."/>
            <person name="Tonon T."/>
            <person name="Vanneste K."/>
            <person name="Amirebrahimi M."/>
            <person name="Brakel J."/>
            <person name="Bostroem C."/>
            <person name="Chovatia M."/>
            <person name="Grimwood J."/>
            <person name="Jenkins J.W."/>
            <person name="Jueterbock A."/>
            <person name="Mraz A."/>
            <person name="Stam W.T."/>
            <person name="Tice H."/>
            <person name="Bornberg-Bauer E."/>
            <person name="Green P.J."/>
            <person name="Pearson G.A."/>
            <person name="Procaccini G."/>
            <person name="Duarte C.M."/>
            <person name="Schmutz J."/>
            <person name="Reusch T.B.H."/>
            <person name="Van de Peer Y."/>
        </authorList>
    </citation>
    <scope>NUCLEOTIDE SEQUENCE [LARGE SCALE GENOMIC DNA]</scope>
    <source>
        <strain evidence="9">cv. Finnish</strain>
    </source>
</reference>
<dbReference type="SFLD" id="SFLDG00358">
    <property type="entry name" value="Main_(cytGST)"/>
    <property type="match status" value="1"/>
</dbReference>
<evidence type="ECO:0000313" key="9">
    <source>
        <dbReference type="Proteomes" id="UP000036987"/>
    </source>
</evidence>
<dbReference type="InterPro" id="IPR004046">
    <property type="entry name" value="GST_C"/>
</dbReference>
<dbReference type="InterPro" id="IPR004045">
    <property type="entry name" value="Glutathione_S-Trfase_N"/>
</dbReference>
<comment type="catalytic activity">
    <reaction evidence="4">
        <text>RX + glutathione = an S-substituted glutathione + a halide anion + H(+)</text>
        <dbReference type="Rhea" id="RHEA:16437"/>
        <dbReference type="ChEBI" id="CHEBI:15378"/>
        <dbReference type="ChEBI" id="CHEBI:16042"/>
        <dbReference type="ChEBI" id="CHEBI:17792"/>
        <dbReference type="ChEBI" id="CHEBI:57925"/>
        <dbReference type="ChEBI" id="CHEBI:90779"/>
        <dbReference type="EC" id="2.5.1.18"/>
    </reaction>
</comment>
<keyword evidence="9" id="KW-1185">Reference proteome</keyword>
<dbReference type="PANTHER" id="PTHR43900">
    <property type="entry name" value="GLUTATHIONE S-TRANSFERASE RHO"/>
    <property type="match status" value="1"/>
</dbReference>
<dbReference type="CDD" id="cd03187">
    <property type="entry name" value="GST_C_Phi"/>
    <property type="match status" value="1"/>
</dbReference>
<dbReference type="Pfam" id="PF02798">
    <property type="entry name" value="GST_N"/>
    <property type="match status" value="1"/>
</dbReference>
<dbReference type="SUPFAM" id="SSF52833">
    <property type="entry name" value="Thioredoxin-like"/>
    <property type="match status" value="1"/>
</dbReference>
<dbReference type="Gene3D" id="1.20.1050.10">
    <property type="match status" value="1"/>
</dbReference>
<dbReference type="STRING" id="29655.A0A0K9NSQ9"/>
<dbReference type="GO" id="GO:0005737">
    <property type="term" value="C:cytoplasm"/>
    <property type="evidence" value="ECO:0000318"/>
    <property type="project" value="GO_Central"/>
</dbReference>
<evidence type="ECO:0000313" key="8">
    <source>
        <dbReference type="EMBL" id="KMZ59618.1"/>
    </source>
</evidence>
<dbReference type="InterPro" id="IPR036282">
    <property type="entry name" value="Glutathione-S-Trfase_C_sf"/>
</dbReference>
<dbReference type="SUPFAM" id="SSF47616">
    <property type="entry name" value="GST C-terminal domain-like"/>
    <property type="match status" value="1"/>
</dbReference>
<dbReference type="PROSITE" id="PS50405">
    <property type="entry name" value="GST_CTER"/>
    <property type="match status" value="1"/>
</dbReference>
<dbReference type="InterPro" id="IPR010987">
    <property type="entry name" value="Glutathione-S-Trfase_C-like"/>
</dbReference>
<evidence type="ECO:0000259" key="6">
    <source>
        <dbReference type="PROSITE" id="PS50404"/>
    </source>
</evidence>
<feature type="compositionally biased region" description="Basic and acidic residues" evidence="5">
    <location>
        <begin position="328"/>
        <end position="338"/>
    </location>
</feature>
<dbReference type="SFLD" id="SFLDS00019">
    <property type="entry name" value="Glutathione_Transferase_(cytos"/>
    <property type="match status" value="1"/>
</dbReference>
<dbReference type="GO" id="GO:0004364">
    <property type="term" value="F:glutathione transferase activity"/>
    <property type="evidence" value="ECO:0000318"/>
    <property type="project" value="GO_Central"/>
</dbReference>
<comment type="caution">
    <text evidence="8">The sequence shown here is derived from an EMBL/GenBank/DDBJ whole genome shotgun (WGS) entry which is preliminary data.</text>
</comment>
<comment type="similarity">
    <text evidence="1">Belongs to the GST superfamily. Phi family.</text>
</comment>
<dbReference type="GO" id="GO:0043295">
    <property type="term" value="F:glutathione binding"/>
    <property type="evidence" value="ECO:0000318"/>
    <property type="project" value="GO_Central"/>
</dbReference>
<dbReference type="OrthoDB" id="249703at2759"/>
<feature type="compositionally biased region" description="Basic and acidic residues" evidence="5">
    <location>
        <begin position="460"/>
        <end position="473"/>
    </location>
</feature>
<feature type="region of interest" description="Disordered" evidence="5">
    <location>
        <begin position="246"/>
        <end position="499"/>
    </location>
</feature>
<evidence type="ECO:0000256" key="4">
    <source>
        <dbReference type="ARBA" id="ARBA00047960"/>
    </source>
</evidence>
<feature type="domain" description="GST N-terminal" evidence="6">
    <location>
        <begin position="8"/>
        <end position="95"/>
    </location>
</feature>
<accession>A0A0K9NSQ9</accession>
<keyword evidence="3 8" id="KW-0808">Transferase</keyword>
<dbReference type="GO" id="GO:0006749">
    <property type="term" value="P:glutathione metabolic process"/>
    <property type="evidence" value="ECO:0000318"/>
    <property type="project" value="GO_Central"/>
</dbReference>